<accession>A0ACB7CCH5</accession>
<sequence>MNEAQHRLKQLEDIEKKISNLLREGSMAIETIVKKSTTKEEESSLKHAFQSHVREYMALLEDISVQLRNQAKALEEAQVPINTIPKLHDFVKEKNIEHWKKIEVFLKKLHISNQE</sequence>
<dbReference type="EMBL" id="JABTEG010000003">
    <property type="protein sequence ID" value="KAG4305447.1"/>
    <property type="molecule type" value="Genomic_DNA"/>
</dbReference>
<name>A0ACB7CCH5_9ASCO</name>
<keyword evidence="2" id="KW-1185">Reference proteome</keyword>
<organism evidence="1 2">
    <name type="scientific">Pneumocystis oryctolagi</name>
    <dbReference type="NCBI Taxonomy" id="42067"/>
    <lineage>
        <taxon>Eukaryota</taxon>
        <taxon>Fungi</taxon>
        <taxon>Dikarya</taxon>
        <taxon>Ascomycota</taxon>
        <taxon>Taphrinomycotina</taxon>
        <taxon>Pneumocystomycetes</taxon>
        <taxon>Pneumocystaceae</taxon>
        <taxon>Pneumocystis</taxon>
    </lineage>
</organism>
<proteinExistence type="predicted"/>
<evidence type="ECO:0000313" key="1">
    <source>
        <dbReference type="EMBL" id="KAG4305447.1"/>
    </source>
</evidence>
<evidence type="ECO:0000313" key="2">
    <source>
        <dbReference type="Proteomes" id="UP000768646"/>
    </source>
</evidence>
<comment type="caution">
    <text evidence="1">The sequence shown here is derived from an EMBL/GenBank/DDBJ whole genome shotgun (WGS) entry which is preliminary data.</text>
</comment>
<reference evidence="1 2" key="1">
    <citation type="journal article" date="2021" name="Commun. Biol.">
        <title>Genomic insights into the host specific adaptation of the Pneumocystis genus.</title>
        <authorList>
            <person name="Cisse O.H."/>
            <person name="Ma L."/>
            <person name="Dekker J.P."/>
            <person name="Khil P.P."/>
            <person name="Youn J.-H."/>
            <person name="Brenchley J.M."/>
            <person name="Blair R."/>
            <person name="Pahar B."/>
            <person name="Chabe M."/>
            <person name="Van Rompay K.K.A."/>
            <person name="Keesler R."/>
            <person name="Sukura A."/>
            <person name="Hirsch V."/>
            <person name="Kutty G."/>
            <person name="Liu Y."/>
            <person name="Peng L."/>
            <person name="Chen J."/>
            <person name="Song J."/>
            <person name="Weissenbacher-Lang C."/>
            <person name="Xu J."/>
            <person name="Upham N.S."/>
            <person name="Stajich J.E."/>
            <person name="Cuomo C.A."/>
            <person name="Cushion M.T."/>
            <person name="Kovacs J.A."/>
        </authorList>
    </citation>
    <scope>NUCLEOTIDE SEQUENCE [LARGE SCALE GENOMIC DNA]</scope>
    <source>
        <strain evidence="1 2">RABM</strain>
    </source>
</reference>
<protein>
    <submittedName>
        <fullName evidence="1">Uncharacterized protein</fullName>
    </submittedName>
</protein>
<dbReference type="Proteomes" id="UP000768646">
    <property type="component" value="Unassembled WGS sequence"/>
</dbReference>
<gene>
    <name evidence="1" type="ORF">PORY_001003</name>
</gene>